<dbReference type="GO" id="GO:0005643">
    <property type="term" value="C:nuclear pore"/>
    <property type="evidence" value="ECO:0007669"/>
    <property type="project" value="UniProtKB-SubCell"/>
</dbReference>
<dbReference type="Gene3D" id="1.20.190.50">
    <property type="match status" value="1"/>
</dbReference>
<proteinExistence type="inferred from homology"/>
<keyword evidence="1" id="KW-0539">Nucleus</keyword>
<organism evidence="2">
    <name type="scientific">Haptolina ericina</name>
    <dbReference type="NCBI Taxonomy" id="156174"/>
    <lineage>
        <taxon>Eukaryota</taxon>
        <taxon>Haptista</taxon>
        <taxon>Haptophyta</taxon>
        <taxon>Prymnesiophyceae</taxon>
        <taxon>Prymnesiales</taxon>
        <taxon>Prymnesiaceae</taxon>
        <taxon>Haptolina</taxon>
    </lineage>
</organism>
<reference evidence="2" key="1">
    <citation type="submission" date="2021-01" db="EMBL/GenBank/DDBJ databases">
        <authorList>
            <person name="Corre E."/>
            <person name="Pelletier E."/>
            <person name="Niang G."/>
            <person name="Scheremetjew M."/>
            <person name="Finn R."/>
            <person name="Kale V."/>
            <person name="Holt S."/>
            <person name="Cochrane G."/>
            <person name="Meng A."/>
            <person name="Brown T."/>
            <person name="Cohen L."/>
        </authorList>
    </citation>
    <scope>NUCLEOTIDE SEQUENCE</scope>
    <source>
        <strain evidence="2">CCMP281</strain>
    </source>
</reference>
<comment type="similarity">
    <text evidence="1">Belongs to the nucleoporin Nup84/Nup107 family.</text>
</comment>
<keyword evidence="1" id="KW-0813">Transport</keyword>
<evidence type="ECO:0000256" key="1">
    <source>
        <dbReference type="RuleBase" id="RU365072"/>
    </source>
</evidence>
<comment type="subunit">
    <text evidence="1">Part of the nuclear pore complex (NPC).</text>
</comment>
<dbReference type="GO" id="GO:0031965">
    <property type="term" value="C:nuclear membrane"/>
    <property type="evidence" value="ECO:0007669"/>
    <property type="project" value="UniProtKB-SubCell"/>
</dbReference>
<comment type="function">
    <text evidence="1">Functions as a component of the nuclear pore complex (NPC).</text>
</comment>
<name>A0A7S3EXA7_9EUKA</name>
<gene>
    <name evidence="2" type="ORF">HERI1096_LOCUS11850</name>
</gene>
<keyword evidence="1" id="KW-0472">Membrane</keyword>
<keyword evidence="1" id="KW-0811">Translocation</keyword>
<accession>A0A7S3EXA7</accession>
<dbReference type="AlphaFoldDB" id="A0A7S3EXA7"/>
<evidence type="ECO:0000313" key="2">
    <source>
        <dbReference type="EMBL" id="CAE0111190.1"/>
    </source>
</evidence>
<dbReference type="GO" id="GO:0015031">
    <property type="term" value="P:protein transport"/>
    <property type="evidence" value="ECO:0007669"/>
    <property type="project" value="UniProtKB-KW"/>
</dbReference>
<keyword evidence="1" id="KW-0509">mRNA transport</keyword>
<dbReference type="Pfam" id="PF04121">
    <property type="entry name" value="Nup84_Nup100"/>
    <property type="match status" value="1"/>
</dbReference>
<keyword evidence="1" id="KW-0906">Nuclear pore complex</keyword>
<dbReference type="GO" id="GO:0017056">
    <property type="term" value="F:structural constituent of nuclear pore"/>
    <property type="evidence" value="ECO:0007669"/>
    <property type="project" value="UniProtKB-UniRule"/>
</dbReference>
<comment type="subcellular location">
    <subcellularLocation>
        <location evidence="1">Nucleus</location>
        <location evidence="1">Nuclear pore complex</location>
    </subcellularLocation>
    <subcellularLocation>
        <location evidence="1">Nucleus membrane</location>
    </subcellularLocation>
</comment>
<keyword evidence="1" id="KW-0653">Protein transport</keyword>
<dbReference type="EMBL" id="HBHX01021236">
    <property type="protein sequence ID" value="CAE0111190.1"/>
    <property type="molecule type" value="Transcribed_RNA"/>
</dbReference>
<sequence length="99" mass="11320">MREKMRETMLQPGQDAALPRGGLEGIRSRMVVEMVQTLQTVLLRTGAEANDPVCVHKSFEIADLMAEERYGLVEYFTQKQIHEMLFCFRESALQILKCG</sequence>
<dbReference type="InterPro" id="IPR007252">
    <property type="entry name" value="Nup84/Nup107"/>
</dbReference>
<protein>
    <recommendedName>
        <fullName evidence="1">Nuclear pore complex protein</fullName>
    </recommendedName>
</protein>